<proteinExistence type="inferred from homology"/>
<dbReference type="Proteomes" id="UP001245370">
    <property type="component" value="Unassembled WGS sequence"/>
</dbReference>
<keyword evidence="3" id="KW-0560">Oxidoreductase</keyword>
<evidence type="ECO:0000313" key="5">
    <source>
        <dbReference type="Proteomes" id="UP001245370"/>
    </source>
</evidence>
<dbReference type="InterPro" id="IPR017972">
    <property type="entry name" value="Cyt_P450_CS"/>
</dbReference>
<comment type="cofactor">
    <cofactor evidence="1">
        <name>heme</name>
        <dbReference type="ChEBI" id="CHEBI:30413"/>
    </cofactor>
</comment>
<dbReference type="SUPFAM" id="SSF48264">
    <property type="entry name" value="Cytochrome P450"/>
    <property type="match status" value="1"/>
</dbReference>
<dbReference type="GeneID" id="95764129"/>
<reference evidence="4 5" key="1">
    <citation type="submission" date="2023-07" db="EMBL/GenBank/DDBJ databases">
        <title>Genomic Encyclopedia of Type Strains, Phase IV (KMG-IV): sequencing the most valuable type-strain genomes for metagenomic binning, comparative biology and taxonomic classification.</title>
        <authorList>
            <person name="Goeker M."/>
        </authorList>
    </citation>
    <scope>NUCLEOTIDE SEQUENCE [LARGE SCALE GENOMIC DNA]</scope>
    <source>
        <strain evidence="4 5">DSM 338</strain>
    </source>
</reference>
<dbReference type="InterPro" id="IPR002397">
    <property type="entry name" value="Cyt_P450_B"/>
</dbReference>
<dbReference type="Gene3D" id="1.10.630.10">
    <property type="entry name" value="Cytochrome P450"/>
    <property type="match status" value="1"/>
</dbReference>
<comment type="similarity">
    <text evidence="2 3">Belongs to the cytochrome P450 family.</text>
</comment>
<dbReference type="InterPro" id="IPR001128">
    <property type="entry name" value="Cyt_P450"/>
</dbReference>
<keyword evidence="3" id="KW-0479">Metal-binding</keyword>
<dbReference type="PRINTS" id="PR00359">
    <property type="entry name" value="BP450"/>
</dbReference>
<dbReference type="PANTHER" id="PTHR46696">
    <property type="entry name" value="P450, PUTATIVE (EUROFUNG)-RELATED"/>
    <property type="match status" value="1"/>
</dbReference>
<dbReference type="Pfam" id="PF00067">
    <property type="entry name" value="p450"/>
    <property type="match status" value="1"/>
</dbReference>
<keyword evidence="3" id="KW-0349">Heme</keyword>
<evidence type="ECO:0000256" key="2">
    <source>
        <dbReference type="ARBA" id="ARBA00010617"/>
    </source>
</evidence>
<dbReference type="EMBL" id="JAVDPY010000006">
    <property type="protein sequence ID" value="MDR6335103.1"/>
    <property type="molecule type" value="Genomic_DNA"/>
</dbReference>
<dbReference type="PANTHER" id="PTHR46696:SF6">
    <property type="entry name" value="P450, PUTATIVE (EUROFUNG)-RELATED"/>
    <property type="match status" value="1"/>
</dbReference>
<dbReference type="RefSeq" id="WP_281808525.1">
    <property type="nucleotide sequence ID" value="NZ_BSDO01000005.1"/>
</dbReference>
<dbReference type="PRINTS" id="PR00385">
    <property type="entry name" value="P450"/>
</dbReference>
<organism evidence="4 5">
    <name type="scientific">Xanthobacter flavus</name>
    <dbReference type="NCBI Taxonomy" id="281"/>
    <lineage>
        <taxon>Bacteria</taxon>
        <taxon>Pseudomonadati</taxon>
        <taxon>Pseudomonadota</taxon>
        <taxon>Alphaproteobacteria</taxon>
        <taxon>Hyphomicrobiales</taxon>
        <taxon>Xanthobacteraceae</taxon>
        <taxon>Xanthobacter</taxon>
    </lineage>
</organism>
<evidence type="ECO:0000256" key="1">
    <source>
        <dbReference type="ARBA" id="ARBA00001971"/>
    </source>
</evidence>
<comment type="caution">
    <text evidence="4">The sequence shown here is derived from an EMBL/GenBank/DDBJ whole genome shotgun (WGS) entry which is preliminary data.</text>
</comment>
<keyword evidence="5" id="KW-1185">Reference proteome</keyword>
<dbReference type="CDD" id="cd11035">
    <property type="entry name" value="P450cam-like"/>
    <property type="match status" value="1"/>
</dbReference>
<keyword evidence="3" id="KW-0408">Iron</keyword>
<dbReference type="InterPro" id="IPR036396">
    <property type="entry name" value="Cyt_P450_sf"/>
</dbReference>
<dbReference type="PROSITE" id="PS00086">
    <property type="entry name" value="CYTOCHROME_P450"/>
    <property type="match status" value="1"/>
</dbReference>
<accession>A0ABU1KJU0</accession>
<evidence type="ECO:0000256" key="3">
    <source>
        <dbReference type="RuleBase" id="RU000461"/>
    </source>
</evidence>
<sequence length="442" mass="50455">MPTGRDVLGRNPSARFFLKTVQFLGRNITMTADSLVVEIPPYVRPELVVDWDIYTEEKLLNDLHIGYHSLHASAPDIFYTPRNGGHWVITRHDLQTQILKDAEHFSSRELHIPKANSPYVMIPLSLDPPEHTPYRAVLMKHFGIGSVRDMEGKLVEWANRLIDRVIAKGKCDFTEELGAGFPVSVFMELMGMPLDRFEEFRAIVQEYFTRVSPERRIELQSIIVGIITELFEDRRREPRNDLASKLLQEEVRGRKLTTEELQSMGFLLFLGGLDTVANALTFSIRHLAGDPALQERLEAEPARIPDFVEESLRRYAVVNQTRIVKKDVEIAGAHFHEGDMLICPLTLAGMDERKNPHPERFDIDRKDRAHITFSVGAHTCIGNVLARAEMRVFVDAWLKRVKRFHVAAGTKPAWRPGLVMALESLPLEWEPATCERVPEQVA</sequence>
<protein>
    <submittedName>
        <fullName evidence="4">Cytochrome P450</fullName>
    </submittedName>
</protein>
<evidence type="ECO:0000313" key="4">
    <source>
        <dbReference type="EMBL" id="MDR6335103.1"/>
    </source>
</evidence>
<name>A0ABU1KJU0_XANFL</name>
<gene>
    <name evidence="4" type="ORF">GGQ86_003593</name>
</gene>
<keyword evidence="3" id="KW-0503">Monooxygenase</keyword>